<evidence type="ECO:0000313" key="3">
    <source>
        <dbReference type="EMBL" id="RGT62064.1"/>
    </source>
</evidence>
<evidence type="ECO:0000313" key="5">
    <source>
        <dbReference type="Proteomes" id="UP001526076"/>
    </source>
</evidence>
<keyword evidence="5" id="KW-1185">Reference proteome</keyword>
<evidence type="ECO:0000313" key="4">
    <source>
        <dbReference type="Proteomes" id="UP000284046"/>
    </source>
</evidence>
<proteinExistence type="predicted"/>
<reference evidence="3 4" key="1">
    <citation type="submission" date="2018-08" db="EMBL/GenBank/DDBJ databases">
        <title>A genome reference for cultivated species of the human gut microbiota.</title>
        <authorList>
            <person name="Zou Y."/>
            <person name="Xue W."/>
            <person name="Luo G."/>
        </authorList>
    </citation>
    <scope>NUCLEOTIDE SEQUENCE [LARGE SCALE GENOMIC DNA]</scope>
    <source>
        <strain evidence="3 4">AF18-38</strain>
    </source>
</reference>
<dbReference type="EMBL" id="QRWZ01000002">
    <property type="protein sequence ID" value="RGT62064.1"/>
    <property type="molecule type" value="Genomic_DNA"/>
</dbReference>
<name>A0A412PPS4_STRAP</name>
<reference evidence="1 5" key="2">
    <citation type="submission" date="2022-10" db="EMBL/GenBank/DDBJ databases">
        <title>Comparative genomic study of S. anginosus.</title>
        <authorList>
            <person name="Prasad A."/>
            <person name="Ene A."/>
            <person name="Jablonska S."/>
            <person name="Du J."/>
            <person name="Wolfe A.J."/>
            <person name="Putonti C."/>
        </authorList>
    </citation>
    <scope>NUCLEOTIDE SEQUENCE [LARGE SCALE GENOMIC DNA]</scope>
    <source>
        <strain evidence="2">UMB6888</strain>
        <strain evidence="1 5">UMB9231</strain>
    </source>
</reference>
<organism evidence="3 4">
    <name type="scientific">Streptococcus anginosus</name>
    <dbReference type="NCBI Taxonomy" id="1328"/>
    <lineage>
        <taxon>Bacteria</taxon>
        <taxon>Bacillati</taxon>
        <taxon>Bacillota</taxon>
        <taxon>Bacilli</taxon>
        <taxon>Lactobacillales</taxon>
        <taxon>Streptococcaceae</taxon>
        <taxon>Streptococcus</taxon>
        <taxon>Streptococcus anginosus group</taxon>
    </lineage>
</organism>
<comment type="caution">
    <text evidence="3">The sequence shown here is derived from an EMBL/GenBank/DDBJ whole genome shotgun (WGS) entry which is preliminary data.</text>
</comment>
<dbReference type="Proteomes" id="UP001526076">
    <property type="component" value="Unassembled WGS sequence"/>
</dbReference>
<evidence type="ECO:0000313" key="2">
    <source>
        <dbReference type="EMBL" id="MCW1073344.1"/>
    </source>
</evidence>
<dbReference type="EMBL" id="JAPAHU010000006">
    <property type="protein sequence ID" value="MCW1041740.1"/>
    <property type="molecule type" value="Genomic_DNA"/>
</dbReference>
<dbReference type="RefSeq" id="WP_017646686.1">
    <property type="nucleotide sequence ID" value="NZ_CP118054.1"/>
</dbReference>
<protein>
    <submittedName>
        <fullName evidence="3">Uncharacterized protein</fullName>
    </submittedName>
</protein>
<gene>
    <name evidence="3" type="ORF">DWX18_02800</name>
    <name evidence="1" type="ORF">OJ597_04560</name>
    <name evidence="2" type="ORF">OJ930_10135</name>
</gene>
<accession>A0A412PPS4</accession>
<dbReference type="Proteomes" id="UP000284046">
    <property type="component" value="Unassembled WGS sequence"/>
</dbReference>
<dbReference type="EMBL" id="JAPAIK010000137">
    <property type="protein sequence ID" value="MCW1073344.1"/>
    <property type="molecule type" value="Genomic_DNA"/>
</dbReference>
<dbReference type="GeneID" id="66885659"/>
<evidence type="ECO:0000313" key="1">
    <source>
        <dbReference type="EMBL" id="MCW1041740.1"/>
    </source>
</evidence>
<dbReference type="Proteomes" id="UP001208853">
    <property type="component" value="Unassembled WGS sequence"/>
</dbReference>
<sequence>MTIKEIQEKIVAELRDKVSAGEFSENDAVAYWSDETGVYAYSLEEKDIEHHSSVTSIRDLIETILES</sequence>
<dbReference type="AlphaFoldDB" id="A0A412PPS4"/>